<evidence type="ECO:0000256" key="1">
    <source>
        <dbReference type="SAM" id="MobiDB-lite"/>
    </source>
</evidence>
<proteinExistence type="predicted"/>
<dbReference type="Proteomes" id="UP001165289">
    <property type="component" value="Unassembled WGS sequence"/>
</dbReference>
<reference evidence="2 3" key="1">
    <citation type="journal article" date="2023" name="BMC Biol.">
        <title>The compact genome of the sponge Oopsacas minuta (Hexactinellida) is lacking key metazoan core genes.</title>
        <authorList>
            <person name="Santini S."/>
            <person name="Schenkelaars Q."/>
            <person name="Jourda C."/>
            <person name="Duchesne M."/>
            <person name="Belahbib H."/>
            <person name="Rocher C."/>
            <person name="Selva M."/>
            <person name="Riesgo A."/>
            <person name="Vervoort M."/>
            <person name="Leys S.P."/>
            <person name="Kodjabachian L."/>
            <person name="Le Bivic A."/>
            <person name="Borchiellini C."/>
            <person name="Claverie J.M."/>
            <person name="Renard E."/>
        </authorList>
    </citation>
    <scope>NUCLEOTIDE SEQUENCE [LARGE SCALE GENOMIC DNA]</scope>
    <source>
        <strain evidence="2">SPO-2</strain>
    </source>
</reference>
<evidence type="ECO:0000313" key="2">
    <source>
        <dbReference type="EMBL" id="KAI6645772.1"/>
    </source>
</evidence>
<feature type="compositionally biased region" description="Basic and acidic residues" evidence="1">
    <location>
        <begin position="1"/>
        <end position="11"/>
    </location>
</feature>
<gene>
    <name evidence="2" type="ORF">LOD99_13035</name>
</gene>
<protein>
    <submittedName>
        <fullName evidence="2">Uncharacterized protein</fullName>
    </submittedName>
</protein>
<evidence type="ECO:0000313" key="3">
    <source>
        <dbReference type="Proteomes" id="UP001165289"/>
    </source>
</evidence>
<sequence>MENIEENRSEDTENSDEEIEYREADFPKNRGYFNKVELVRLALCIGFNTDLFTVHFSHIDSDIIDEEGVTREQVLDLLYTYDFNISIHKTMNIHSQEYNERLIRKVVHLLEEGKIGFSELKQISRVYSFYECKDGDGMSVDSLTILSALKMCNRVMGLLQLKNEIARRADIFEIPKRLTMYELIDFYLVSQSLSYWEQLIEVPELPEGKDEGEETYTLTSPHQLEGLQYERILTSLDDEYRKLLYQPVQTKQEKIDVTNLVNPRKRLQLYEKSRSDLAKDYKNYIKSEKRIWRARAGYCPDPLRTQTAEKKRKKGTVGVIDYSKLDMSRHIDARYRHDVMKYGLHTEEITERDEEVVDLKWKMIRSETKLENKLKEIRQGKSKRSDESNANDLIPSIMSSLNLTLKSIQGEINSPRKKGNTPNLSAKRLNQITKRFENLDSRFVEEIVKDWITTSSSKL</sequence>
<name>A0AAV7JAP2_9METZ</name>
<accession>A0AAV7JAP2</accession>
<dbReference type="AlphaFoldDB" id="A0AAV7JAP2"/>
<dbReference type="EMBL" id="JAKMXF010000365">
    <property type="protein sequence ID" value="KAI6645772.1"/>
    <property type="molecule type" value="Genomic_DNA"/>
</dbReference>
<feature type="region of interest" description="Disordered" evidence="1">
    <location>
        <begin position="1"/>
        <end position="21"/>
    </location>
</feature>
<organism evidence="2 3">
    <name type="scientific">Oopsacas minuta</name>
    <dbReference type="NCBI Taxonomy" id="111878"/>
    <lineage>
        <taxon>Eukaryota</taxon>
        <taxon>Metazoa</taxon>
        <taxon>Porifera</taxon>
        <taxon>Hexactinellida</taxon>
        <taxon>Hexasterophora</taxon>
        <taxon>Lyssacinosida</taxon>
        <taxon>Leucopsacidae</taxon>
        <taxon>Oopsacas</taxon>
    </lineage>
</organism>
<comment type="caution">
    <text evidence="2">The sequence shown here is derived from an EMBL/GenBank/DDBJ whole genome shotgun (WGS) entry which is preliminary data.</text>
</comment>
<keyword evidence="3" id="KW-1185">Reference proteome</keyword>